<reference evidence="2 3" key="1">
    <citation type="submission" date="2017-06" db="EMBL/GenBank/DDBJ databases">
        <title>Novel microbial phyla capable of carbon fixation and sulfur reduction in deep-sea sediments.</title>
        <authorList>
            <person name="Huang J."/>
            <person name="Baker B."/>
            <person name="Wang Y."/>
        </authorList>
    </citation>
    <scope>NUCLEOTIDE SEQUENCE [LARGE SCALE GENOMIC DNA]</scope>
    <source>
        <strain evidence="2">B3_LCP</strain>
    </source>
</reference>
<dbReference type="GO" id="GO:0016887">
    <property type="term" value="F:ATP hydrolysis activity"/>
    <property type="evidence" value="ECO:0007669"/>
    <property type="project" value="TreeGrafter"/>
</dbReference>
<comment type="caution">
    <text evidence="2">The sequence shown here is derived from an EMBL/GenBank/DDBJ whole genome shotgun (WGS) entry which is preliminary data.</text>
</comment>
<dbReference type="EMBL" id="NJBN01000015">
    <property type="protein sequence ID" value="TKJ36849.1"/>
    <property type="molecule type" value="Genomic_DNA"/>
</dbReference>
<evidence type="ECO:0000259" key="1">
    <source>
        <dbReference type="Pfam" id="PF01656"/>
    </source>
</evidence>
<dbReference type="PIRSF" id="PIRSF005647">
    <property type="entry name" value="CooC"/>
    <property type="match status" value="1"/>
</dbReference>
<dbReference type="InterPro" id="IPR014433">
    <property type="entry name" value="CooC"/>
</dbReference>
<dbReference type="AlphaFoldDB" id="A0A532UPI8"/>
<accession>A0A532UPI8</accession>
<dbReference type="InterPro" id="IPR027417">
    <property type="entry name" value="P-loop_NTPase"/>
</dbReference>
<organism evidence="2 3">
    <name type="scientific">candidate division LCP-89 bacterium B3_LCP</name>
    <dbReference type="NCBI Taxonomy" id="2012998"/>
    <lineage>
        <taxon>Bacteria</taxon>
        <taxon>Pseudomonadati</taxon>
        <taxon>Bacteria division LCP-89</taxon>
    </lineage>
</organism>
<dbReference type="PANTHER" id="PTHR43384:SF7">
    <property type="entry name" value="CARBON-MONOXIDE DEHYDROGENASE ACCESSORY PROTEIN"/>
    <property type="match status" value="1"/>
</dbReference>
<dbReference type="GO" id="GO:0009898">
    <property type="term" value="C:cytoplasmic side of plasma membrane"/>
    <property type="evidence" value="ECO:0007669"/>
    <property type="project" value="TreeGrafter"/>
</dbReference>
<evidence type="ECO:0000313" key="2">
    <source>
        <dbReference type="EMBL" id="TKJ36849.1"/>
    </source>
</evidence>
<dbReference type="Pfam" id="PF01656">
    <property type="entry name" value="CbiA"/>
    <property type="match status" value="1"/>
</dbReference>
<protein>
    <recommendedName>
        <fullName evidence="1">CobQ/CobB/MinD/ParA nucleotide binding domain-containing protein</fullName>
    </recommendedName>
</protein>
<dbReference type="PANTHER" id="PTHR43384">
    <property type="entry name" value="SEPTUM SITE-DETERMINING PROTEIN MIND HOMOLOG, CHLOROPLASTIC-RELATED"/>
    <property type="match status" value="1"/>
</dbReference>
<gene>
    <name evidence="2" type="ORF">CEE37_14795</name>
</gene>
<feature type="domain" description="CobQ/CobB/MinD/ParA nucleotide binding" evidence="1">
    <location>
        <begin position="11"/>
        <end position="234"/>
    </location>
</feature>
<proteinExistence type="predicted"/>
<dbReference type="Gene3D" id="3.40.50.300">
    <property type="entry name" value="P-loop containing nucleotide triphosphate hydrolases"/>
    <property type="match status" value="1"/>
</dbReference>
<dbReference type="InterPro" id="IPR050625">
    <property type="entry name" value="ParA/MinD_ATPase"/>
</dbReference>
<dbReference type="SUPFAM" id="SSF52540">
    <property type="entry name" value="P-loop containing nucleoside triphosphate hydrolases"/>
    <property type="match status" value="1"/>
</dbReference>
<name>A0A532UPI8_UNCL8</name>
<dbReference type="GO" id="GO:0005524">
    <property type="term" value="F:ATP binding"/>
    <property type="evidence" value="ECO:0007669"/>
    <property type="project" value="TreeGrafter"/>
</dbReference>
<dbReference type="GO" id="GO:0005829">
    <property type="term" value="C:cytosol"/>
    <property type="evidence" value="ECO:0007669"/>
    <property type="project" value="TreeGrafter"/>
</dbReference>
<dbReference type="InterPro" id="IPR002586">
    <property type="entry name" value="CobQ/CobB/MinD/ParA_Nub-bd_dom"/>
</dbReference>
<sequence>MPESPCIALVGKGGVGKTTMSAFTIRYLIEKGINPVLAVDADPSVCLAGVLGIETGETIGGIREDTRSVAKGIPDTIPKQQYLELKVQEAVTESRDFDLLTMGRPEGPGCYCFVNNILRDNLDRLTRGYKVTVIDCEAGLEHISRRTGRDVNVMIFVADPTVKALNTLKSVLEIGEEVSNKILRRLLILNRVPDGKEEKVLEAAAGILDLKLFEAVGVIPGDSAVFDAELEGSSLLNIDSSISSYQAYIGFLNSLEHPISA</sequence>
<evidence type="ECO:0000313" key="3">
    <source>
        <dbReference type="Proteomes" id="UP000319619"/>
    </source>
</evidence>
<dbReference type="Proteomes" id="UP000319619">
    <property type="component" value="Unassembled WGS sequence"/>
</dbReference>
<dbReference type="GO" id="GO:0051782">
    <property type="term" value="P:negative regulation of cell division"/>
    <property type="evidence" value="ECO:0007669"/>
    <property type="project" value="TreeGrafter"/>
</dbReference>